<evidence type="ECO:0000256" key="13">
    <source>
        <dbReference type="ARBA" id="ARBA00023065"/>
    </source>
</evidence>
<evidence type="ECO:0000256" key="15">
    <source>
        <dbReference type="ARBA" id="ARBA00023136"/>
    </source>
</evidence>
<dbReference type="Gene3D" id="3.90.530.10">
    <property type="entry name" value="XPA C-terminal domain"/>
    <property type="match status" value="1"/>
</dbReference>
<dbReference type="GO" id="GO:0031966">
    <property type="term" value="C:mitochondrial membrane"/>
    <property type="evidence" value="ECO:0007669"/>
    <property type="project" value="UniProtKB-SubCell"/>
</dbReference>
<evidence type="ECO:0000256" key="7">
    <source>
        <dbReference type="ARBA" id="ARBA00022692"/>
    </source>
</evidence>
<dbReference type="GO" id="GO:0006882">
    <property type="term" value="P:intracellular zinc ion homeostasis"/>
    <property type="evidence" value="ECO:0007669"/>
    <property type="project" value="TreeGrafter"/>
</dbReference>
<dbReference type="NCBIfam" id="TIGR01297">
    <property type="entry name" value="CDF"/>
    <property type="match status" value="1"/>
</dbReference>
<dbReference type="InterPro" id="IPR009061">
    <property type="entry name" value="DNA-bd_dom_put_sf"/>
</dbReference>
<dbReference type="AlphaFoldDB" id="A0AAW1DBM3"/>
<organism evidence="25 26">
    <name type="scientific">Rhynocoris fuscipes</name>
    <dbReference type="NCBI Taxonomy" id="488301"/>
    <lineage>
        <taxon>Eukaryota</taxon>
        <taxon>Metazoa</taxon>
        <taxon>Ecdysozoa</taxon>
        <taxon>Arthropoda</taxon>
        <taxon>Hexapoda</taxon>
        <taxon>Insecta</taxon>
        <taxon>Pterygota</taxon>
        <taxon>Neoptera</taxon>
        <taxon>Paraneoptera</taxon>
        <taxon>Hemiptera</taxon>
        <taxon>Heteroptera</taxon>
        <taxon>Panheteroptera</taxon>
        <taxon>Cimicomorpha</taxon>
        <taxon>Reduviidae</taxon>
        <taxon>Harpactorinae</taxon>
        <taxon>Harpactorini</taxon>
        <taxon>Rhynocoris</taxon>
    </lineage>
</organism>
<dbReference type="InterPro" id="IPR002524">
    <property type="entry name" value="Cation_efflux"/>
</dbReference>
<evidence type="ECO:0000256" key="4">
    <source>
        <dbReference type="ARBA" id="ARBA00008873"/>
    </source>
</evidence>
<evidence type="ECO:0000256" key="14">
    <source>
        <dbReference type="ARBA" id="ARBA00023128"/>
    </source>
</evidence>
<dbReference type="SUPFAM" id="SSF161111">
    <property type="entry name" value="Cation efflux protein transmembrane domain-like"/>
    <property type="match status" value="1"/>
</dbReference>
<feature type="transmembrane region" description="Helical" evidence="23">
    <location>
        <begin position="383"/>
        <end position="405"/>
    </location>
</feature>
<feature type="compositionally biased region" description="Basic residues" evidence="22">
    <location>
        <begin position="182"/>
        <end position="191"/>
    </location>
</feature>
<keyword evidence="11 23" id="KW-1133">Transmembrane helix</keyword>
<feature type="transmembrane region" description="Helical" evidence="23">
    <location>
        <begin position="463"/>
        <end position="491"/>
    </location>
</feature>
<dbReference type="CDD" id="cd21078">
    <property type="entry name" value="NTD_ZNT9"/>
    <property type="match status" value="1"/>
</dbReference>
<gene>
    <name evidence="25" type="ORF">O3M35_005980</name>
</gene>
<name>A0AAW1DBM3_9HEMI</name>
<evidence type="ECO:0000313" key="25">
    <source>
        <dbReference type="EMBL" id="KAK9508414.1"/>
    </source>
</evidence>
<dbReference type="InterPro" id="IPR058533">
    <property type="entry name" value="Cation_efflux_TM"/>
</dbReference>
<evidence type="ECO:0000313" key="26">
    <source>
        <dbReference type="Proteomes" id="UP001461498"/>
    </source>
</evidence>
<evidence type="ECO:0000256" key="12">
    <source>
        <dbReference type="ARBA" id="ARBA00023015"/>
    </source>
</evidence>
<keyword evidence="16" id="KW-0804">Transcription</keyword>
<evidence type="ECO:0000256" key="5">
    <source>
        <dbReference type="ARBA" id="ARBA00022448"/>
    </source>
</evidence>
<comment type="similarity">
    <text evidence="4">Belongs to the cation diffusion facilitator (CDF) transporter (TC 2.A.4) family. SLC30A subfamily.</text>
</comment>
<evidence type="ECO:0000256" key="21">
    <source>
        <dbReference type="ARBA" id="ARBA00048349"/>
    </source>
</evidence>
<dbReference type="Gene3D" id="1.20.1510.10">
    <property type="entry name" value="Cation efflux protein transmembrane domain"/>
    <property type="match status" value="1"/>
</dbReference>
<sequence>MIPRSNNLAKFLYYRMTVKVDLFSLNGTSSYYRNNRAFCQGMGTPSSQDQKPAAQKSVESKTVDIIKEAVTKGDPKTFHSLNVTINPKDIKPLSEQKTGNTKDDSWRSTLENFVSGSAGKLEKKDAIKEMGETFSKLKEMAAGNIINKHKNEEETDRKQELNKKSQQLNQQGKKDKESVKEKPKKAVKKRVRVDLSATSMERNFITPARAMTDFLLKPDDLKDLKATKRRSPYENEPPITVYWRKDVEAKAIEVWGSKESLMKELLKKELERKFYQQNIFTNKRRLRDYRRERNSQTEIALQHASGLFGSSGKVVLTAVAINGSNFLFKLFAWLFTGSHSMFSESIHSLADTINQLILAFGIYKSVQRADSNHPYGYSNMKYVASLISGVGIFCVGAGLSVYHGITGLINPSPSEPFFWAFCILGGSLVSEGATLLVAINSIRKGAREKGMTFREYVFRGQDPSVNVVLLEDLAAVLGVTVAAGCMALTAIYDSHVPDAIGSIVIGALLGAVASFIIYTNVAALVGRSIPQELLEKINAELESDVMIRAIHDVKGIDMGNSLVRYKAELDFDGRELARSYLDHQDLNSLLKEVQQFKSIDELEPFILKHSENIIDMMGGEIDRIEMKLRAKFPEIRHCDLEIL</sequence>
<keyword evidence="13" id="KW-0406">Ion transport</keyword>
<dbReference type="Proteomes" id="UP001461498">
    <property type="component" value="Unassembled WGS sequence"/>
</dbReference>
<protein>
    <recommendedName>
        <fullName evidence="19">Proton-coupled zinc antiporter SLC30A9, mitochondrial</fullName>
    </recommendedName>
    <alternativeName>
        <fullName evidence="18">Solute carrier family 30 member 9</fullName>
    </alternativeName>
    <alternativeName>
        <fullName evidence="20">Zinc transporter 9</fullName>
    </alternativeName>
</protein>
<dbReference type="InterPro" id="IPR040177">
    <property type="entry name" value="SLC30A9"/>
</dbReference>
<dbReference type="GO" id="GO:0005634">
    <property type="term" value="C:nucleus"/>
    <property type="evidence" value="ECO:0007669"/>
    <property type="project" value="UniProtKB-SubCell"/>
</dbReference>
<keyword evidence="6" id="KW-0050">Antiport</keyword>
<keyword evidence="7 23" id="KW-0812">Transmembrane</keyword>
<evidence type="ECO:0000256" key="9">
    <source>
        <dbReference type="ARBA" id="ARBA00022833"/>
    </source>
</evidence>
<keyword evidence="8" id="KW-0256">Endoplasmic reticulum</keyword>
<evidence type="ECO:0000256" key="23">
    <source>
        <dbReference type="SAM" id="Phobius"/>
    </source>
</evidence>
<dbReference type="GO" id="GO:0015297">
    <property type="term" value="F:antiporter activity"/>
    <property type="evidence" value="ECO:0007669"/>
    <property type="project" value="UniProtKB-KW"/>
</dbReference>
<feature type="compositionally biased region" description="Basic and acidic residues" evidence="22">
    <location>
        <begin position="172"/>
        <end position="181"/>
    </location>
</feature>
<keyword evidence="17" id="KW-0539">Nucleus</keyword>
<proteinExistence type="inferred from homology"/>
<feature type="compositionally biased region" description="Basic and acidic residues" evidence="22">
    <location>
        <begin position="149"/>
        <end position="163"/>
    </location>
</feature>
<keyword evidence="10" id="KW-0864">Zinc transport</keyword>
<comment type="catalytic activity">
    <reaction evidence="21">
        <text>Zn(2+)(in) + 2 H(+)(out) = Zn(2+)(out) + 2 H(+)(in)</text>
        <dbReference type="Rhea" id="RHEA:72627"/>
        <dbReference type="ChEBI" id="CHEBI:15378"/>
        <dbReference type="ChEBI" id="CHEBI:29105"/>
    </reaction>
</comment>
<reference evidence="25 26" key="1">
    <citation type="submission" date="2022-12" db="EMBL/GenBank/DDBJ databases">
        <title>Chromosome-level genome assembly of true bugs.</title>
        <authorList>
            <person name="Ma L."/>
            <person name="Li H."/>
        </authorList>
    </citation>
    <scope>NUCLEOTIDE SEQUENCE [LARGE SCALE GENOMIC DNA]</scope>
    <source>
        <strain evidence="25">Lab_2022b</strain>
    </source>
</reference>
<keyword evidence="14" id="KW-0496">Mitochondrion</keyword>
<keyword evidence="26" id="KW-1185">Reference proteome</keyword>
<evidence type="ECO:0000256" key="6">
    <source>
        <dbReference type="ARBA" id="ARBA00022449"/>
    </source>
</evidence>
<evidence type="ECO:0000256" key="17">
    <source>
        <dbReference type="ARBA" id="ARBA00023242"/>
    </source>
</evidence>
<dbReference type="SUPFAM" id="SSF46955">
    <property type="entry name" value="Putative DNA-binding domain"/>
    <property type="match status" value="1"/>
</dbReference>
<dbReference type="InterPro" id="IPR027469">
    <property type="entry name" value="Cation_efflux_TMD_sf"/>
</dbReference>
<dbReference type="GO" id="GO:0006829">
    <property type="term" value="P:zinc ion transport"/>
    <property type="evidence" value="ECO:0007669"/>
    <property type="project" value="UniProtKB-KW"/>
</dbReference>
<comment type="subcellular location">
    <subcellularLocation>
        <location evidence="3">Endoplasmic reticulum</location>
    </subcellularLocation>
    <subcellularLocation>
        <location evidence="2">Mitochondrion membrane</location>
        <topology evidence="2">Multi-pass membrane protein</topology>
    </subcellularLocation>
    <subcellularLocation>
        <location evidence="1">Nucleus</location>
    </subcellularLocation>
</comment>
<keyword evidence="9" id="KW-0862">Zinc</keyword>
<comment type="caution">
    <text evidence="25">The sequence shown here is derived from an EMBL/GenBank/DDBJ whole genome shotgun (WGS) entry which is preliminary data.</text>
</comment>
<evidence type="ECO:0000256" key="19">
    <source>
        <dbReference type="ARBA" id="ARBA00034845"/>
    </source>
</evidence>
<feature type="transmembrane region" description="Helical" evidence="23">
    <location>
        <begin position="503"/>
        <end position="526"/>
    </location>
</feature>
<accession>A0AAW1DBM3</accession>
<dbReference type="FunFam" id="1.20.1510.10:FF:000004">
    <property type="entry name" value="zinc transporter 9 isoform X1"/>
    <property type="match status" value="1"/>
</dbReference>
<dbReference type="InterPro" id="IPR037129">
    <property type="entry name" value="XPA_sf"/>
</dbReference>
<evidence type="ECO:0000256" key="20">
    <source>
        <dbReference type="ARBA" id="ARBA00034922"/>
    </source>
</evidence>
<feature type="transmembrane region" description="Helical" evidence="23">
    <location>
        <begin position="417"/>
        <end position="442"/>
    </location>
</feature>
<evidence type="ECO:0000256" key="1">
    <source>
        <dbReference type="ARBA" id="ARBA00004123"/>
    </source>
</evidence>
<feature type="transmembrane region" description="Helical" evidence="23">
    <location>
        <begin position="314"/>
        <end position="334"/>
    </location>
</feature>
<dbReference type="GO" id="GO:0008324">
    <property type="term" value="F:monoatomic cation transmembrane transporter activity"/>
    <property type="evidence" value="ECO:0007669"/>
    <property type="project" value="InterPro"/>
</dbReference>
<dbReference type="GO" id="GO:0005783">
    <property type="term" value="C:endoplasmic reticulum"/>
    <property type="evidence" value="ECO:0007669"/>
    <property type="project" value="UniProtKB-SubCell"/>
</dbReference>
<dbReference type="Pfam" id="PF01545">
    <property type="entry name" value="Cation_efflux"/>
    <property type="match status" value="1"/>
</dbReference>
<feature type="domain" description="Cation efflux protein transmembrane" evidence="24">
    <location>
        <begin position="316"/>
        <end position="525"/>
    </location>
</feature>
<evidence type="ECO:0000256" key="10">
    <source>
        <dbReference type="ARBA" id="ARBA00022906"/>
    </source>
</evidence>
<evidence type="ECO:0000256" key="22">
    <source>
        <dbReference type="SAM" id="MobiDB-lite"/>
    </source>
</evidence>
<dbReference type="PANTHER" id="PTHR13414:SF9">
    <property type="entry name" value="PROTON-COUPLED ZINC ANTIPORTER SLC30A9, MITOCHONDRIAL"/>
    <property type="match status" value="1"/>
</dbReference>
<evidence type="ECO:0000256" key="18">
    <source>
        <dbReference type="ARBA" id="ARBA00033405"/>
    </source>
</evidence>
<evidence type="ECO:0000256" key="2">
    <source>
        <dbReference type="ARBA" id="ARBA00004225"/>
    </source>
</evidence>
<keyword evidence="12" id="KW-0805">Transcription regulation</keyword>
<evidence type="ECO:0000256" key="8">
    <source>
        <dbReference type="ARBA" id="ARBA00022824"/>
    </source>
</evidence>
<evidence type="ECO:0000256" key="16">
    <source>
        <dbReference type="ARBA" id="ARBA00023163"/>
    </source>
</evidence>
<evidence type="ECO:0000256" key="11">
    <source>
        <dbReference type="ARBA" id="ARBA00022989"/>
    </source>
</evidence>
<evidence type="ECO:0000259" key="24">
    <source>
        <dbReference type="Pfam" id="PF01545"/>
    </source>
</evidence>
<keyword evidence="15 23" id="KW-0472">Membrane</keyword>
<feature type="region of interest" description="Disordered" evidence="22">
    <location>
        <begin position="145"/>
        <end position="191"/>
    </location>
</feature>
<keyword evidence="5" id="KW-0813">Transport</keyword>
<dbReference type="PANTHER" id="PTHR13414">
    <property type="entry name" value="HUEL-CATION TRANSPORTER"/>
    <property type="match status" value="1"/>
</dbReference>
<dbReference type="EMBL" id="JAPXFL010000003">
    <property type="protein sequence ID" value="KAK9508414.1"/>
    <property type="molecule type" value="Genomic_DNA"/>
</dbReference>
<evidence type="ECO:0000256" key="3">
    <source>
        <dbReference type="ARBA" id="ARBA00004240"/>
    </source>
</evidence>